<dbReference type="GO" id="GO:0016192">
    <property type="term" value="P:vesicle-mediated transport"/>
    <property type="evidence" value="ECO:0007669"/>
    <property type="project" value="InterPro"/>
</dbReference>
<dbReference type="SUPFAM" id="SSF49348">
    <property type="entry name" value="Clathrin adaptor appendage domain"/>
    <property type="match status" value="1"/>
</dbReference>
<reference evidence="3 4" key="1">
    <citation type="journal article" date="2019" name="Nat. Ecol. Evol.">
        <title>Megaphylogeny resolves global patterns of mushroom evolution.</title>
        <authorList>
            <person name="Varga T."/>
            <person name="Krizsan K."/>
            <person name="Foldi C."/>
            <person name="Dima B."/>
            <person name="Sanchez-Garcia M."/>
            <person name="Sanchez-Ramirez S."/>
            <person name="Szollosi G.J."/>
            <person name="Szarkandi J.G."/>
            <person name="Papp V."/>
            <person name="Albert L."/>
            <person name="Andreopoulos W."/>
            <person name="Angelini C."/>
            <person name="Antonin V."/>
            <person name="Barry K.W."/>
            <person name="Bougher N.L."/>
            <person name="Buchanan P."/>
            <person name="Buyck B."/>
            <person name="Bense V."/>
            <person name="Catcheside P."/>
            <person name="Chovatia M."/>
            <person name="Cooper J."/>
            <person name="Damon W."/>
            <person name="Desjardin D."/>
            <person name="Finy P."/>
            <person name="Geml J."/>
            <person name="Haridas S."/>
            <person name="Hughes K."/>
            <person name="Justo A."/>
            <person name="Karasinski D."/>
            <person name="Kautmanova I."/>
            <person name="Kiss B."/>
            <person name="Kocsube S."/>
            <person name="Kotiranta H."/>
            <person name="LaButti K.M."/>
            <person name="Lechner B.E."/>
            <person name="Liimatainen K."/>
            <person name="Lipzen A."/>
            <person name="Lukacs Z."/>
            <person name="Mihaltcheva S."/>
            <person name="Morgado L.N."/>
            <person name="Niskanen T."/>
            <person name="Noordeloos M.E."/>
            <person name="Ohm R.A."/>
            <person name="Ortiz-Santana B."/>
            <person name="Ovrebo C."/>
            <person name="Racz N."/>
            <person name="Riley R."/>
            <person name="Savchenko A."/>
            <person name="Shiryaev A."/>
            <person name="Soop K."/>
            <person name="Spirin V."/>
            <person name="Szebenyi C."/>
            <person name="Tomsovsky M."/>
            <person name="Tulloss R.E."/>
            <person name="Uehling J."/>
            <person name="Grigoriev I.V."/>
            <person name="Vagvolgyi C."/>
            <person name="Papp T."/>
            <person name="Martin F.M."/>
            <person name="Miettinen O."/>
            <person name="Hibbett D.S."/>
            <person name="Nagy L.G."/>
        </authorList>
    </citation>
    <scope>NUCLEOTIDE SEQUENCE [LARGE SCALE GENOMIC DNA]</scope>
    <source>
        <strain evidence="3 4">CBS 309.79</strain>
    </source>
</reference>
<proteinExistence type="predicted"/>
<dbReference type="GO" id="GO:0006886">
    <property type="term" value="P:intracellular protein transport"/>
    <property type="evidence" value="ECO:0007669"/>
    <property type="project" value="InterPro"/>
</dbReference>
<dbReference type="InterPro" id="IPR013041">
    <property type="entry name" value="Clathrin_app_Ig-like_sf"/>
</dbReference>
<keyword evidence="4" id="KW-1185">Reference proteome</keyword>
<dbReference type="Pfam" id="PF02296">
    <property type="entry name" value="Alpha_adaptin_C"/>
    <property type="match status" value="1"/>
</dbReference>
<evidence type="ECO:0000256" key="1">
    <source>
        <dbReference type="SAM" id="MobiDB-lite"/>
    </source>
</evidence>
<feature type="compositionally biased region" description="Basic and acidic residues" evidence="1">
    <location>
        <begin position="111"/>
        <end position="126"/>
    </location>
</feature>
<dbReference type="Proteomes" id="UP000305067">
    <property type="component" value="Unassembled WGS sequence"/>
</dbReference>
<sequence>MANLLDVVRVVRSNEYGPRTCLSTFLTLVALSHGLDADARLLGSSWDANQVHRSHVQILLTNDVVRESGRPLFAVWQSLALVRQGWGKQSNPNPQLSSQRASTLLGRPNQKHGDSGDKRTWVHGGKDLNLTRAPTKQQTLGPTVSASTIDATADQPQSELDAFSSLAGLDISSSTPQSAAPNNGPRLATGPNVERWFEKLVCTAEGVLYEDVQIQIGISSPGTKVTQHILLGRLASVCVHPATYRPDQVLRKHSSGSPRVPRTMEAHWWTASREAQTVFPVALDSAGEPDLQRYREALAGSKLIMLEGVDPNPNNLVAAGVLHMSDDGKVGCLLRLEPNKEVKLCRLTIRSTSEDVAAEVQKLIQKPLRSTAS</sequence>
<feature type="compositionally biased region" description="Polar residues" evidence="1">
    <location>
        <begin position="132"/>
        <end position="145"/>
    </location>
</feature>
<dbReference type="InterPro" id="IPR009028">
    <property type="entry name" value="Coatomer/calthrin_app_sub_C"/>
</dbReference>
<protein>
    <submittedName>
        <fullName evidence="3">Alpha adaptin AP2, C-terminal domain-containing protein</fullName>
    </submittedName>
</protein>
<dbReference type="AlphaFoldDB" id="A0A5C3QUT6"/>
<dbReference type="SUPFAM" id="SSF55711">
    <property type="entry name" value="Subdomain of clathrin and coatomer appendage domain"/>
    <property type="match status" value="1"/>
</dbReference>
<evidence type="ECO:0000313" key="3">
    <source>
        <dbReference type="EMBL" id="TFL04600.1"/>
    </source>
</evidence>
<organism evidence="3 4">
    <name type="scientific">Pterulicium gracile</name>
    <dbReference type="NCBI Taxonomy" id="1884261"/>
    <lineage>
        <taxon>Eukaryota</taxon>
        <taxon>Fungi</taxon>
        <taxon>Dikarya</taxon>
        <taxon>Basidiomycota</taxon>
        <taxon>Agaricomycotina</taxon>
        <taxon>Agaricomycetes</taxon>
        <taxon>Agaricomycetidae</taxon>
        <taxon>Agaricales</taxon>
        <taxon>Pleurotineae</taxon>
        <taxon>Pterulaceae</taxon>
        <taxon>Pterulicium</taxon>
    </lineage>
</organism>
<feature type="domain" description="Clathrin adaptor alpha-adaptin appendage C-terminal subdomain" evidence="2">
    <location>
        <begin position="271"/>
        <end position="363"/>
    </location>
</feature>
<name>A0A5C3QUT6_9AGAR</name>
<dbReference type="Gene3D" id="2.60.40.1230">
    <property type="match status" value="1"/>
</dbReference>
<dbReference type="InterPro" id="IPR012295">
    <property type="entry name" value="TBP_dom_sf"/>
</dbReference>
<gene>
    <name evidence="3" type="ORF">BDV98DRAFT_580697</name>
</gene>
<dbReference type="Gene3D" id="3.30.310.10">
    <property type="entry name" value="TATA-Binding Protein"/>
    <property type="match status" value="1"/>
</dbReference>
<accession>A0A5C3QUT6</accession>
<feature type="region of interest" description="Disordered" evidence="1">
    <location>
        <begin position="105"/>
        <end position="145"/>
    </location>
</feature>
<dbReference type="InterPro" id="IPR003164">
    <property type="entry name" value="Clathrin_a-adaptin_app_sub_C"/>
</dbReference>
<dbReference type="GO" id="GO:0030131">
    <property type="term" value="C:clathrin adaptor complex"/>
    <property type="evidence" value="ECO:0007669"/>
    <property type="project" value="InterPro"/>
</dbReference>
<evidence type="ECO:0000259" key="2">
    <source>
        <dbReference type="Pfam" id="PF02296"/>
    </source>
</evidence>
<dbReference type="EMBL" id="ML178818">
    <property type="protein sequence ID" value="TFL04600.1"/>
    <property type="molecule type" value="Genomic_DNA"/>
</dbReference>
<dbReference type="OrthoDB" id="28053at2759"/>
<dbReference type="STRING" id="1884261.A0A5C3QUT6"/>
<evidence type="ECO:0000313" key="4">
    <source>
        <dbReference type="Proteomes" id="UP000305067"/>
    </source>
</evidence>